<organism evidence="2 5">
    <name type="scientific">Halanaeroarchaeum sulfurireducens</name>
    <dbReference type="NCBI Taxonomy" id="1604004"/>
    <lineage>
        <taxon>Archaea</taxon>
        <taxon>Methanobacteriati</taxon>
        <taxon>Methanobacteriota</taxon>
        <taxon>Stenosarchaea group</taxon>
        <taxon>Halobacteria</taxon>
        <taxon>Halobacteriales</taxon>
        <taxon>Halobacteriaceae</taxon>
        <taxon>Halanaeroarchaeum</taxon>
    </lineage>
</organism>
<dbReference type="Proteomes" id="UP000069906">
    <property type="component" value="Chromosome"/>
</dbReference>
<protein>
    <submittedName>
        <fullName evidence="2">TrmB family transcriptional regulator</fullName>
    </submittedName>
</protein>
<reference evidence="3 4" key="3">
    <citation type="journal article" date="2016" name="Stand. Genomic Sci.">
        <title>Complete genome sequence of 'Halanaeroarchaeum sulfurireducens' M27-SA2, a sulfur-reducing and acetate-oxidizing haloarchaeon from the deep-sea hypersaline anoxic lake Medee.</title>
        <authorList>
            <person name="Messina E."/>
            <person name="Sorokin D.Y."/>
            <person name="Kublanov I.V."/>
            <person name="Toshchakov S."/>
            <person name="Lopatina A."/>
            <person name="Arcadi E."/>
            <person name="Smedile F."/>
            <person name="La Spada G."/>
            <person name="La Cono V."/>
            <person name="Yakimov M.M."/>
        </authorList>
    </citation>
    <scope>NUCLEOTIDE SEQUENCE [LARGE SCALE GENOMIC DNA]</scope>
    <source>
        <strain evidence="3 4">M27-SA2</strain>
    </source>
</reference>
<dbReference type="Proteomes" id="UP000060390">
    <property type="component" value="Chromosome"/>
</dbReference>
<evidence type="ECO:0000313" key="2">
    <source>
        <dbReference type="EMBL" id="AKH97751.1"/>
    </source>
</evidence>
<dbReference type="EMBL" id="CP011564">
    <property type="protein sequence ID" value="ALG82146.1"/>
    <property type="molecule type" value="Genomic_DNA"/>
</dbReference>
<accession>A0A0F7P9E0</accession>
<evidence type="ECO:0000313" key="5">
    <source>
        <dbReference type="Proteomes" id="UP000069906"/>
    </source>
</evidence>
<dbReference type="InterPro" id="IPR036388">
    <property type="entry name" value="WH-like_DNA-bd_sf"/>
</dbReference>
<feature type="domain" description="Transcription regulator TrmB N-terminal" evidence="1">
    <location>
        <begin position="22"/>
        <end position="93"/>
    </location>
</feature>
<gene>
    <name evidence="3" type="ORF">HLASA_1252</name>
    <name evidence="2" type="ORF">HLASF_1264</name>
</gene>
<dbReference type="InterPro" id="IPR011991">
    <property type="entry name" value="ArsR-like_HTH"/>
</dbReference>
<evidence type="ECO:0000313" key="4">
    <source>
        <dbReference type="Proteomes" id="UP000060390"/>
    </source>
</evidence>
<proteinExistence type="predicted"/>
<dbReference type="KEGG" id="hsf:HLASA_1252"/>
<dbReference type="InterPro" id="IPR036390">
    <property type="entry name" value="WH_DNA-bd_sf"/>
</dbReference>
<dbReference type="RefSeq" id="WP_050048473.1">
    <property type="nucleotide sequence ID" value="NZ_CP008874.1"/>
</dbReference>
<dbReference type="CDD" id="cd00090">
    <property type="entry name" value="HTH_ARSR"/>
    <property type="match status" value="1"/>
</dbReference>
<dbReference type="Gene3D" id="1.10.10.10">
    <property type="entry name" value="Winged helix-like DNA-binding domain superfamily/Winged helix DNA-binding domain"/>
    <property type="match status" value="1"/>
</dbReference>
<dbReference type="EMBL" id="CP008874">
    <property type="protein sequence ID" value="AKH97751.1"/>
    <property type="molecule type" value="Genomic_DNA"/>
</dbReference>
<dbReference type="GeneID" id="26010599"/>
<evidence type="ECO:0000313" key="3">
    <source>
        <dbReference type="EMBL" id="ALG82146.1"/>
    </source>
</evidence>
<dbReference type="SUPFAM" id="SSF46785">
    <property type="entry name" value="Winged helix' DNA-binding domain"/>
    <property type="match status" value="1"/>
</dbReference>
<reference evidence="4" key="2">
    <citation type="submission" date="2015-05" db="EMBL/GenBank/DDBJ databases">
        <title>Complete genome sequence of Halanaeroarchaeum sulfurireducens type strain M27-SA2, a sulfate-reducer haloarchaeon from marine anoxic lake Medee.</title>
        <authorList>
            <person name="Messina E."/>
            <person name="Kublanov I.V."/>
            <person name="Toshchakov S."/>
            <person name="Arcadi E."/>
            <person name="La Spada G."/>
            <person name="La Cono V."/>
            <person name="Yakimov M.M."/>
        </authorList>
    </citation>
    <scope>NUCLEOTIDE SEQUENCE [LARGE SCALE GENOMIC DNA]</scope>
    <source>
        <strain evidence="4">M27-SA2</strain>
    </source>
</reference>
<reference evidence="2 5" key="1">
    <citation type="journal article" date="2015" name="ISME J.">
        <title>Elemental sulfur and acetate can support life of a novel strictly anaerobic haloarchaeon.</title>
        <authorList>
            <person name="Sorokin D.Y."/>
            <person name="Kublanov I.V."/>
            <person name="Gavrilov S.N."/>
            <person name="Rojo D."/>
            <person name="Roman P."/>
            <person name="Golyshin P.N."/>
            <person name="Slepak V.Z."/>
            <person name="Smedile F."/>
            <person name="Ferrer M."/>
            <person name="Messina E."/>
            <person name="La Cono V."/>
            <person name="Yakimov M.M."/>
        </authorList>
    </citation>
    <scope>NUCLEOTIDE SEQUENCE [LARGE SCALE GENOMIC DNA]</scope>
    <source>
        <strain evidence="2 5">HSR2</strain>
    </source>
</reference>
<sequence length="136" mass="15706">MVTALNRDLERDLECDGLLECLYDLNELDRECFTLLSEAERRLTIDEIAERVGRERSTAYRSVQRLLEAGLVQKKQINYDQGGYYHEYTITDPDSVADTMQEQLNDWYAQIGYLIGRFREKYGEGSEDVGSPPPVT</sequence>
<dbReference type="InterPro" id="IPR002831">
    <property type="entry name" value="Tscrpt_reg_TrmB_N"/>
</dbReference>
<keyword evidence="5" id="KW-1185">Reference proteome</keyword>
<dbReference type="Pfam" id="PF01978">
    <property type="entry name" value="TrmB"/>
    <property type="match status" value="1"/>
</dbReference>
<dbReference type="OrthoDB" id="9141at2157"/>
<dbReference type="HOGENOM" id="CLU_140786_0_0_2"/>
<evidence type="ECO:0000259" key="1">
    <source>
        <dbReference type="Pfam" id="PF01978"/>
    </source>
</evidence>
<dbReference type="STRING" id="1604004.HLASA_1252"/>
<dbReference type="KEGG" id="hsu:HLASF_1264"/>
<name>A0A0F7P9E0_9EURY</name>
<dbReference type="AlphaFoldDB" id="A0A0F7P9E0"/>
<dbReference type="PATRIC" id="fig|1604004.4.peg.1325"/>